<dbReference type="EMBL" id="MFGW01000193">
    <property type="protein sequence ID" value="OGF61520.1"/>
    <property type="molecule type" value="Genomic_DNA"/>
</dbReference>
<dbReference type="STRING" id="1817863.A2Y62_01670"/>
<dbReference type="GO" id="GO:0006354">
    <property type="term" value="P:DNA-templated transcription elongation"/>
    <property type="evidence" value="ECO:0007669"/>
    <property type="project" value="InterPro"/>
</dbReference>
<dbReference type="Gene3D" id="3.30.70.940">
    <property type="entry name" value="NusG, N-terminal domain"/>
    <property type="match status" value="1"/>
</dbReference>
<evidence type="ECO:0000313" key="4">
    <source>
        <dbReference type="Proteomes" id="UP000178943"/>
    </source>
</evidence>
<organism evidence="3 4">
    <name type="scientific">Candidatus Fischerbacteria bacterium RBG_13_37_8</name>
    <dbReference type="NCBI Taxonomy" id="1817863"/>
    <lineage>
        <taxon>Bacteria</taxon>
        <taxon>Candidatus Fischeribacteriota</taxon>
    </lineage>
</organism>
<protein>
    <recommendedName>
        <fullName evidence="2">NusG-like N-terminal domain-containing protein</fullName>
    </recommendedName>
</protein>
<keyword evidence="1" id="KW-0804">Transcription</keyword>
<gene>
    <name evidence="3" type="ORF">A2Y62_01670</name>
</gene>
<dbReference type="Pfam" id="PF02357">
    <property type="entry name" value="NusG"/>
    <property type="match status" value="1"/>
</dbReference>
<dbReference type="SUPFAM" id="SSF82679">
    <property type="entry name" value="N-utilization substance G protein NusG, N-terminal domain"/>
    <property type="match status" value="1"/>
</dbReference>
<reference evidence="3 4" key="1">
    <citation type="journal article" date="2016" name="Nat. Commun.">
        <title>Thousands of microbial genomes shed light on interconnected biogeochemical processes in an aquifer system.</title>
        <authorList>
            <person name="Anantharaman K."/>
            <person name="Brown C.T."/>
            <person name="Hug L.A."/>
            <person name="Sharon I."/>
            <person name="Castelle C.J."/>
            <person name="Probst A.J."/>
            <person name="Thomas B.C."/>
            <person name="Singh A."/>
            <person name="Wilkins M.J."/>
            <person name="Karaoz U."/>
            <person name="Brodie E.L."/>
            <person name="Williams K.H."/>
            <person name="Hubbard S.S."/>
            <person name="Banfield J.F."/>
        </authorList>
    </citation>
    <scope>NUCLEOTIDE SEQUENCE [LARGE SCALE GENOMIC DNA]</scope>
</reference>
<proteinExistence type="predicted"/>
<dbReference type="Proteomes" id="UP000178943">
    <property type="component" value="Unassembled WGS sequence"/>
</dbReference>
<evidence type="ECO:0000259" key="2">
    <source>
        <dbReference type="Pfam" id="PF02357"/>
    </source>
</evidence>
<name>A0A1F5VDT8_9BACT</name>
<evidence type="ECO:0000256" key="1">
    <source>
        <dbReference type="ARBA" id="ARBA00023163"/>
    </source>
</evidence>
<dbReference type="InterPro" id="IPR036735">
    <property type="entry name" value="NGN_dom_sf"/>
</dbReference>
<dbReference type="InterPro" id="IPR006645">
    <property type="entry name" value="NGN-like_dom"/>
</dbReference>
<accession>A0A1F5VDT8</accession>
<sequence>MKKESINGLKKKWYALFVKEKYKLKIVKALAERKIESYVPHRNAIGDRNSKAKTLFSDFVFVKCDILKKRRNLSAIEGIISIVGDPFPESIPDKEINSLKNMIASGIEYNSKNSISLIKDLELLEHQN</sequence>
<evidence type="ECO:0000313" key="3">
    <source>
        <dbReference type="EMBL" id="OGF61520.1"/>
    </source>
</evidence>
<comment type="caution">
    <text evidence="3">The sequence shown here is derived from an EMBL/GenBank/DDBJ whole genome shotgun (WGS) entry which is preliminary data.</text>
</comment>
<dbReference type="AlphaFoldDB" id="A0A1F5VDT8"/>
<feature type="domain" description="NusG-like N-terminal" evidence="2">
    <location>
        <begin position="11"/>
        <end position="99"/>
    </location>
</feature>